<accession>A0A0F9UMS8</accession>
<dbReference type="AlphaFoldDB" id="A0A0F9UMS8"/>
<comment type="caution">
    <text evidence="1">The sequence shown here is derived from an EMBL/GenBank/DDBJ whole genome shotgun (WGS) entry which is preliminary data.</text>
</comment>
<name>A0A0F9UMS8_9ZZZZ</name>
<sequence>MGLDKEEVNWMIAKLVPAPLEIQRRMDDRVNAERYVEQEYKSKQGKCNFCGHETTRDFCSNQCETKAAFASIGKSLKFHG</sequence>
<protein>
    <submittedName>
        <fullName evidence="1">Uncharacterized protein</fullName>
    </submittedName>
</protein>
<proteinExistence type="predicted"/>
<reference evidence="1" key="1">
    <citation type="journal article" date="2015" name="Nature">
        <title>Complex archaea that bridge the gap between prokaryotes and eukaryotes.</title>
        <authorList>
            <person name="Spang A."/>
            <person name="Saw J.H."/>
            <person name="Jorgensen S.L."/>
            <person name="Zaremba-Niedzwiedzka K."/>
            <person name="Martijn J."/>
            <person name="Lind A.E."/>
            <person name="van Eijk R."/>
            <person name="Schleper C."/>
            <person name="Guy L."/>
            <person name="Ettema T.J."/>
        </authorList>
    </citation>
    <scope>NUCLEOTIDE SEQUENCE</scope>
</reference>
<evidence type="ECO:0000313" key="1">
    <source>
        <dbReference type="EMBL" id="KKN88777.1"/>
    </source>
</evidence>
<organism evidence="1">
    <name type="scientific">marine sediment metagenome</name>
    <dbReference type="NCBI Taxonomy" id="412755"/>
    <lineage>
        <taxon>unclassified sequences</taxon>
        <taxon>metagenomes</taxon>
        <taxon>ecological metagenomes</taxon>
    </lineage>
</organism>
<dbReference type="EMBL" id="LAZR01000125">
    <property type="protein sequence ID" value="KKN88777.1"/>
    <property type="molecule type" value="Genomic_DNA"/>
</dbReference>
<gene>
    <name evidence="1" type="ORF">LCGC14_0243840</name>
</gene>